<dbReference type="Proteomes" id="UP001300012">
    <property type="component" value="Unassembled WGS sequence"/>
</dbReference>
<organism evidence="1 2">
    <name type="scientific">Paenibacillus radicis</name>
    <name type="common">ex Xue et al. 2023</name>
    <dbReference type="NCBI Taxonomy" id="2972489"/>
    <lineage>
        <taxon>Bacteria</taxon>
        <taxon>Bacillati</taxon>
        <taxon>Bacillota</taxon>
        <taxon>Bacilli</taxon>
        <taxon>Bacillales</taxon>
        <taxon>Paenibacillaceae</taxon>
        <taxon>Paenibacillus</taxon>
    </lineage>
</organism>
<comment type="caution">
    <text evidence="1">The sequence shown here is derived from an EMBL/GenBank/DDBJ whole genome shotgun (WGS) entry which is preliminary data.</text>
</comment>
<dbReference type="InterPro" id="IPR008983">
    <property type="entry name" value="Tumour_necrosis_fac-like_dom"/>
</dbReference>
<gene>
    <name evidence="1" type="ORF">NV381_05065</name>
</gene>
<sequence>MLSFADFYALMPSDNAATVAPGTDVSFPQNGPTSGTVITRTGTSTFNLSAIGTYQVLFQVSVTEAGQLILTLNGTDLVNTVVGRATGTSQIIGMALVQTTVINSVLTVRNPAGNSTALTITPLAGGTRPVSAHLVITQIA</sequence>
<keyword evidence="2" id="KW-1185">Reference proteome</keyword>
<accession>A0ABT1YDS1</accession>
<dbReference type="RefSeq" id="WP_258212188.1">
    <property type="nucleotide sequence ID" value="NZ_JANQBD010000003.1"/>
</dbReference>
<proteinExistence type="predicted"/>
<dbReference type="Gene3D" id="2.60.120.40">
    <property type="match status" value="1"/>
</dbReference>
<evidence type="ECO:0000313" key="1">
    <source>
        <dbReference type="EMBL" id="MCR8630569.1"/>
    </source>
</evidence>
<name>A0ABT1YDS1_9BACL</name>
<evidence type="ECO:0008006" key="3">
    <source>
        <dbReference type="Google" id="ProtNLM"/>
    </source>
</evidence>
<protein>
    <recommendedName>
        <fullName evidence="3">BclA C-terminal domain-containing protein</fullName>
    </recommendedName>
</protein>
<reference evidence="1 2" key="1">
    <citation type="submission" date="2022-08" db="EMBL/GenBank/DDBJ databases">
        <title>Paenibacillus endoradicis sp. nov., Paenibacillus radicibacter sp. nov and Paenibacillus pararadicis sp. nov., three cold-adapted plant growth-promoting bacteria isolated from root of Larix gmelinii in Great Khingan.</title>
        <authorList>
            <person name="Xue H."/>
        </authorList>
    </citation>
    <scope>NUCLEOTIDE SEQUENCE [LARGE SCALE GENOMIC DNA]</scope>
    <source>
        <strain evidence="1 2">N5-1-1-5</strain>
    </source>
</reference>
<evidence type="ECO:0000313" key="2">
    <source>
        <dbReference type="Proteomes" id="UP001300012"/>
    </source>
</evidence>
<dbReference type="EMBL" id="JANQBD010000003">
    <property type="protein sequence ID" value="MCR8630569.1"/>
    <property type="molecule type" value="Genomic_DNA"/>
</dbReference>